<dbReference type="PANTHER" id="PTHR23150">
    <property type="entry name" value="SULFATASE MODIFYING FACTOR 1, 2"/>
    <property type="match status" value="1"/>
</dbReference>
<dbReference type="RefSeq" id="WP_168109163.1">
    <property type="nucleotide sequence ID" value="NZ_VTOX01000008.1"/>
</dbReference>
<dbReference type="InterPro" id="IPR042095">
    <property type="entry name" value="SUMF_sf"/>
</dbReference>
<dbReference type="EMBL" id="VTOX01000008">
    <property type="protein sequence ID" value="NKE68038.1"/>
    <property type="molecule type" value="Genomic_DNA"/>
</dbReference>
<dbReference type="Gene3D" id="3.90.1580.10">
    <property type="entry name" value="paralog of FGE (formylglycine-generating enzyme)"/>
    <property type="match status" value="1"/>
</dbReference>
<dbReference type="PANTHER" id="PTHR23150:SF19">
    <property type="entry name" value="FORMYLGLYCINE-GENERATING ENZYME"/>
    <property type="match status" value="1"/>
</dbReference>
<evidence type="ECO:0000259" key="2">
    <source>
        <dbReference type="Pfam" id="PF03781"/>
    </source>
</evidence>
<proteinExistence type="predicted"/>
<dbReference type="InterPro" id="IPR005532">
    <property type="entry name" value="SUMF_dom"/>
</dbReference>
<evidence type="ECO:0000256" key="1">
    <source>
        <dbReference type="SAM" id="MobiDB-lite"/>
    </source>
</evidence>
<dbReference type="Proteomes" id="UP000521868">
    <property type="component" value="Unassembled WGS sequence"/>
</dbReference>
<feature type="compositionally biased region" description="Polar residues" evidence="1">
    <location>
        <begin position="293"/>
        <end position="305"/>
    </location>
</feature>
<dbReference type="InterPro" id="IPR016187">
    <property type="entry name" value="CTDL_fold"/>
</dbReference>
<keyword evidence="4" id="KW-1185">Reference proteome</keyword>
<sequence>MNGKACCVPARAGGATTTPAEHRSAVATQSAPHGLLALPGGQFVMGSDDREGFPADGEGPARRVMLSPFRIAAAAVTNAQFGDFVRTTGYITQAEQAGSSFVFYLQVPQALRTAIRKVPSGLPWWLDVPDACWQRPEGPGSHIRDRMDHPVVHVSWHDARAYCAWAGGRLPTEAQWEFAARGGLAGRRFPWGDELPADPPCNIWRGAFPNQPASGWQPGTVPVRSFAPNGLGLYNAAGNVWEWCEDWFSPDYHRGTAAADPLQSQETGRRSSRGGSFLCHESYCNRYRVAARGSNTPDSSASNQGFRMAGHGEPLA</sequence>
<evidence type="ECO:0000313" key="4">
    <source>
        <dbReference type="Proteomes" id="UP000521868"/>
    </source>
</evidence>
<gene>
    <name evidence="3" type="ORF">RAMLITH_19630</name>
</gene>
<name>A0A7X6DIZ2_9BURK</name>
<protein>
    <submittedName>
        <fullName evidence="3">Formylglycine-generating enzyme family protein</fullName>
    </submittedName>
</protein>
<dbReference type="GO" id="GO:0120147">
    <property type="term" value="F:formylglycine-generating oxidase activity"/>
    <property type="evidence" value="ECO:0007669"/>
    <property type="project" value="TreeGrafter"/>
</dbReference>
<reference evidence="3 4" key="1">
    <citation type="journal article" date="2020" name="Nature">
        <title>Bacterial chemolithoautotrophy via manganese oxidation.</title>
        <authorList>
            <person name="Yu H."/>
            <person name="Leadbetter J.R."/>
        </authorList>
    </citation>
    <scope>NUCLEOTIDE SEQUENCE [LARGE SCALE GENOMIC DNA]</scope>
    <source>
        <strain evidence="3 4">RBP-1</strain>
    </source>
</reference>
<dbReference type="AlphaFoldDB" id="A0A7X6DIZ2"/>
<accession>A0A7X6DIZ2</accession>
<dbReference type="SUPFAM" id="SSF56436">
    <property type="entry name" value="C-type lectin-like"/>
    <property type="match status" value="1"/>
</dbReference>
<comment type="caution">
    <text evidence="3">The sequence shown here is derived from an EMBL/GenBank/DDBJ whole genome shotgun (WGS) entry which is preliminary data.</text>
</comment>
<dbReference type="InterPro" id="IPR051043">
    <property type="entry name" value="Sulfatase_Mod_Factor_Kinase"/>
</dbReference>
<feature type="region of interest" description="Disordered" evidence="1">
    <location>
        <begin position="293"/>
        <end position="316"/>
    </location>
</feature>
<dbReference type="Pfam" id="PF03781">
    <property type="entry name" value="FGE-sulfatase"/>
    <property type="match status" value="1"/>
</dbReference>
<evidence type="ECO:0000313" key="3">
    <source>
        <dbReference type="EMBL" id="NKE68038.1"/>
    </source>
</evidence>
<feature type="domain" description="Sulfatase-modifying factor enzyme-like" evidence="2">
    <location>
        <begin position="35"/>
        <end position="309"/>
    </location>
</feature>
<organism evidence="3 4">
    <name type="scientific">Ramlibacter lithotrophicus</name>
    <dbReference type="NCBI Taxonomy" id="2606681"/>
    <lineage>
        <taxon>Bacteria</taxon>
        <taxon>Pseudomonadati</taxon>
        <taxon>Pseudomonadota</taxon>
        <taxon>Betaproteobacteria</taxon>
        <taxon>Burkholderiales</taxon>
        <taxon>Comamonadaceae</taxon>
        <taxon>Ramlibacter</taxon>
    </lineage>
</organism>